<dbReference type="RefSeq" id="WP_013232951.1">
    <property type="nucleotide sequence ID" value="NC_014323.1"/>
</dbReference>
<dbReference type="Proteomes" id="UP000000329">
    <property type="component" value="Chromosome"/>
</dbReference>
<name>D8J0A0_HERSS</name>
<dbReference type="OrthoDB" id="3654724at2"/>
<gene>
    <name evidence="2" type="ordered locus">Hsero_0920</name>
</gene>
<dbReference type="GeneID" id="29390968"/>
<dbReference type="PANTHER" id="PTHR39639:SF1">
    <property type="entry name" value="DUF262 DOMAIN-CONTAINING PROTEIN"/>
    <property type="match status" value="1"/>
</dbReference>
<evidence type="ECO:0000313" key="3">
    <source>
        <dbReference type="Proteomes" id="UP000000329"/>
    </source>
</evidence>
<dbReference type="InterPro" id="IPR004919">
    <property type="entry name" value="GmrSD_N"/>
</dbReference>
<keyword evidence="3" id="KW-1185">Reference proteome</keyword>
<evidence type="ECO:0000259" key="1">
    <source>
        <dbReference type="Pfam" id="PF03235"/>
    </source>
</evidence>
<sequence>MLFREIETAQRHVRTDAYQMSIGEIVTMYENREIIIDPEFQRLFRWSIGQKSKLIESILLGIPLPSIFVFEKEDGSWELIDGLQRISTILEFMGKLRQPDGEIGAPSVLEATKYLPSLRNAVWDKSEAIESVSLDEQMPLDRSFQLAVRRARLGVEILKRPSDDHTKYDLFQRLNSGGSQANSQELRNCIMLMVNRDYFRTIKAAAESAVFQQILGISEEQSERQRHMEMAVRFLVHTGVDYDGTLDVEEFIDEGVVALAQRPEAIESVSRIPSTFGLLHEALQVDALRRFQDGRHIGRVSLVGLECVAVGVARNLDSILALGAPAAAEFVKLKARELWAQPECETFISPGLRGTTRLQRTIPFGTHWFCP</sequence>
<dbReference type="KEGG" id="hse:Hsero_0920"/>
<evidence type="ECO:0000313" key="2">
    <source>
        <dbReference type="EMBL" id="ADJ62437.1"/>
    </source>
</evidence>
<dbReference type="AlphaFoldDB" id="D8J0A0"/>
<dbReference type="PANTHER" id="PTHR39639">
    <property type="entry name" value="CHROMOSOME 16, WHOLE GENOME SHOTGUN SEQUENCE"/>
    <property type="match status" value="1"/>
</dbReference>
<proteinExistence type="predicted"/>
<organism evidence="2 3">
    <name type="scientific">Herbaspirillum seropedicae (strain SmR1)</name>
    <dbReference type="NCBI Taxonomy" id="757424"/>
    <lineage>
        <taxon>Bacteria</taxon>
        <taxon>Pseudomonadati</taxon>
        <taxon>Pseudomonadota</taxon>
        <taxon>Betaproteobacteria</taxon>
        <taxon>Burkholderiales</taxon>
        <taxon>Oxalobacteraceae</taxon>
        <taxon>Herbaspirillum</taxon>
    </lineage>
</organism>
<feature type="domain" description="GmrSD restriction endonucleases N-terminal" evidence="1">
    <location>
        <begin position="25"/>
        <end position="191"/>
    </location>
</feature>
<dbReference type="Pfam" id="PF03235">
    <property type="entry name" value="GmrSD_N"/>
    <property type="match status" value="1"/>
</dbReference>
<dbReference type="STRING" id="757424.Hsero_0920"/>
<reference evidence="2 3" key="1">
    <citation type="submission" date="2010-04" db="EMBL/GenBank/DDBJ databases">
        <title>The genome of Herbaspirillum seropedicae SmR1, an endophytic, nitrogen-fixing, plant-growth promoting beta-Proteobacteria.</title>
        <authorList>
            <person name="Pedrosa F.O."/>
            <person name="Monteiro R.A."/>
            <person name="Wassem R."/>
            <person name="Cruz L.M."/>
            <person name="Ayub R.A."/>
            <person name="Colauto N.B."/>
            <person name="Fernandez M.A."/>
            <person name="Fungaro M.H.P."/>
            <person name="Grisard E.C."/>
            <person name="Hungria M."/>
            <person name="Madeira H.M.F."/>
            <person name="Nodari R.O."/>
            <person name="Osaku C.A."/>
            <person name="Petzl-Erler M.L."/>
            <person name="Terenzi H."/>
            <person name="Vieira L.G.E."/>
            <person name="Almeida M.I.M."/>
            <person name="Alves L.R."/>
            <person name="Arantes O.M.N."/>
            <person name="Balsanelli E."/>
            <person name="Barcellos F.G."/>
            <person name="Baura V.A."/>
            <person name="Binde D.R."/>
            <person name="Campo R.J."/>
            <person name="Chubatsu L.S."/>
            <person name="Chueire L.M.O."/>
            <person name="Ciferri R.R."/>
            <person name="Correa L.C."/>
            <person name="da Conceicao Silva J.L."/>
            <person name="Dabul A.N.G."/>
            <person name="Dambros B.P."/>
            <person name="Faoro H."/>
            <person name="Favetti A."/>
            <person name="Friedermann G."/>
            <person name="Furlaneto M.C."/>
            <person name="Gasques L.S."/>
            <person name="Gimenes C.C.T."/>
            <person name="Gioppo N.M.R."/>
            <person name="Glienke-Blanco C."/>
            <person name="Godoy L.P."/>
            <person name="Guerra M.P."/>
            <person name="Karp S."/>
            <person name="Kava-Cordeiro V."/>
            <person name="Margarido V.P."/>
            <person name="Mathioni S.M."/>
            <person name="Menck-Soares M.A."/>
            <person name="Murace N.K."/>
            <person name="Nicolas M.F."/>
            <person name="Oliveira C.E.C."/>
            <person name="Pagnan N.A.B."/>
            <person name="Pamphile J.A."/>
            <person name="Patussi E.V."/>
            <person name="Pereira L.F.P."/>
            <person name="Pereira-Ferrari L."/>
            <person name="Pinto F.G.S."/>
            <person name="Precoma C."/>
            <person name="Prioli A.J."/>
            <person name="Prioli S.M.A.P."/>
            <person name="Raittz R.T."/>
            <person name="Ramos H.J.O."/>
            <person name="Ribeiro E.M.S.F."/>
            <person name="Rigo L.U."/>
            <person name="Rocha C.L.M.S.C."/>
            <person name="Rocha S.N."/>
            <person name="Santos K."/>
            <person name="Satori D."/>
            <person name="Silva A.G."/>
            <person name="Simao R.C.G."/>
            <person name="Soares M.A.M."/>
            <person name="Souza E.M."/>
            <person name="Steffens M.B.R."/>
            <person name="Steindel M."/>
            <person name="Tadra-Sfeir M.Z."/>
            <person name="Takahashi E.K."/>
            <person name="Torres R.A."/>
            <person name="Valle J.S."/>
            <person name="Vernal J.I."/>
            <person name="Vilas-Boas L.A."/>
            <person name="Watanabe M.A.E."/>
            <person name="Weiss V.A."/>
            <person name="Yates M.A."/>
            <person name="Souza E.M."/>
        </authorList>
    </citation>
    <scope>NUCLEOTIDE SEQUENCE [LARGE SCALE GENOMIC DNA]</scope>
    <source>
        <strain evidence="2 3">SmR1</strain>
    </source>
</reference>
<dbReference type="EMBL" id="CP002039">
    <property type="protein sequence ID" value="ADJ62437.1"/>
    <property type="molecule type" value="Genomic_DNA"/>
</dbReference>
<dbReference type="eggNOG" id="COG1479">
    <property type="taxonomic scope" value="Bacteria"/>
</dbReference>
<accession>D8J0A0</accession>
<protein>
    <recommendedName>
        <fullName evidence="1">GmrSD restriction endonucleases N-terminal domain-containing protein</fullName>
    </recommendedName>
</protein>
<dbReference type="HOGENOM" id="CLU_038557_2_0_4"/>